<comment type="caution">
    <text evidence="1">The sequence shown here is derived from an EMBL/GenBank/DDBJ whole genome shotgun (WGS) entry which is preliminary data.</text>
</comment>
<evidence type="ECO:0000313" key="2">
    <source>
        <dbReference type="Proteomes" id="UP001310890"/>
    </source>
</evidence>
<dbReference type="SUPFAM" id="SSF53474">
    <property type="entry name" value="alpha/beta-Hydrolases"/>
    <property type="match status" value="1"/>
</dbReference>
<protein>
    <submittedName>
        <fullName evidence="1">Uncharacterized protein</fullName>
    </submittedName>
</protein>
<gene>
    <name evidence="1" type="ORF">LTR62_007782</name>
</gene>
<proteinExistence type="predicted"/>
<evidence type="ECO:0000313" key="1">
    <source>
        <dbReference type="EMBL" id="KAK5108808.1"/>
    </source>
</evidence>
<sequence>MTDWGSALGLHWAYRHADRLCGTVVLEIIRPFPTWDDAANGDAQDLFKAFRIPEAGPRLLLEDNLFLKMVLPRGIVWQLKSEEQAYYESSFPDVDSREPVYRRPNELPIEGQPGDVYDIVTR</sequence>
<dbReference type="Gene3D" id="3.40.50.1820">
    <property type="entry name" value="alpha/beta hydrolase"/>
    <property type="match status" value="1"/>
</dbReference>
<dbReference type="AlphaFoldDB" id="A0AAN7YM59"/>
<dbReference type="Proteomes" id="UP001310890">
    <property type="component" value="Unassembled WGS sequence"/>
</dbReference>
<dbReference type="InterPro" id="IPR029058">
    <property type="entry name" value="AB_hydrolase_fold"/>
</dbReference>
<organism evidence="1 2">
    <name type="scientific">Meristemomyces frigidus</name>
    <dbReference type="NCBI Taxonomy" id="1508187"/>
    <lineage>
        <taxon>Eukaryota</taxon>
        <taxon>Fungi</taxon>
        <taxon>Dikarya</taxon>
        <taxon>Ascomycota</taxon>
        <taxon>Pezizomycotina</taxon>
        <taxon>Dothideomycetes</taxon>
        <taxon>Dothideomycetidae</taxon>
        <taxon>Mycosphaerellales</taxon>
        <taxon>Teratosphaeriaceae</taxon>
        <taxon>Meristemomyces</taxon>
    </lineage>
</organism>
<name>A0AAN7YM59_9PEZI</name>
<accession>A0AAN7YM59</accession>
<dbReference type="EMBL" id="JAVRRL010000077">
    <property type="protein sequence ID" value="KAK5108808.1"/>
    <property type="molecule type" value="Genomic_DNA"/>
</dbReference>
<reference evidence="1" key="1">
    <citation type="submission" date="2023-08" db="EMBL/GenBank/DDBJ databases">
        <title>Black Yeasts Isolated from many extreme environments.</title>
        <authorList>
            <person name="Coleine C."/>
            <person name="Stajich J.E."/>
            <person name="Selbmann L."/>
        </authorList>
    </citation>
    <scope>NUCLEOTIDE SEQUENCE</scope>
    <source>
        <strain evidence="1">CCFEE 5401</strain>
    </source>
</reference>